<keyword evidence="3" id="KW-1185">Reference proteome</keyword>
<dbReference type="Proteomes" id="UP001457282">
    <property type="component" value="Unassembled WGS sequence"/>
</dbReference>
<evidence type="ECO:0000256" key="1">
    <source>
        <dbReference type="SAM" id="MobiDB-lite"/>
    </source>
</evidence>
<protein>
    <submittedName>
        <fullName evidence="2">Uncharacterized protein</fullName>
    </submittedName>
</protein>
<feature type="region of interest" description="Disordered" evidence="1">
    <location>
        <begin position="1"/>
        <end position="56"/>
    </location>
</feature>
<reference evidence="2 3" key="1">
    <citation type="journal article" date="2023" name="G3 (Bethesda)">
        <title>A chromosome-length genome assembly and annotation of blackberry (Rubus argutus, cv. 'Hillquist').</title>
        <authorList>
            <person name="Bruna T."/>
            <person name="Aryal R."/>
            <person name="Dudchenko O."/>
            <person name="Sargent D.J."/>
            <person name="Mead D."/>
            <person name="Buti M."/>
            <person name="Cavallini A."/>
            <person name="Hytonen T."/>
            <person name="Andres J."/>
            <person name="Pham M."/>
            <person name="Weisz D."/>
            <person name="Mascagni F."/>
            <person name="Usai G."/>
            <person name="Natali L."/>
            <person name="Bassil N."/>
            <person name="Fernandez G.E."/>
            <person name="Lomsadze A."/>
            <person name="Armour M."/>
            <person name="Olukolu B."/>
            <person name="Poorten T."/>
            <person name="Britton C."/>
            <person name="Davik J."/>
            <person name="Ashrafi H."/>
            <person name="Aiden E.L."/>
            <person name="Borodovsky M."/>
            <person name="Worthington M."/>
        </authorList>
    </citation>
    <scope>NUCLEOTIDE SEQUENCE [LARGE SCALE GENOMIC DNA]</scope>
    <source>
        <strain evidence="2">PI 553951</strain>
    </source>
</reference>
<evidence type="ECO:0000313" key="3">
    <source>
        <dbReference type="Proteomes" id="UP001457282"/>
    </source>
</evidence>
<dbReference type="EMBL" id="JBEDUW010000002">
    <property type="protein sequence ID" value="KAK9946650.1"/>
    <property type="molecule type" value="Genomic_DNA"/>
</dbReference>
<feature type="compositionally biased region" description="Basic residues" evidence="1">
    <location>
        <begin position="12"/>
        <end position="35"/>
    </location>
</feature>
<evidence type="ECO:0000313" key="2">
    <source>
        <dbReference type="EMBL" id="KAK9946650.1"/>
    </source>
</evidence>
<gene>
    <name evidence="2" type="ORF">M0R45_012101</name>
</gene>
<dbReference type="AlphaFoldDB" id="A0AAW1YES2"/>
<name>A0AAW1YES2_RUBAR</name>
<accession>A0AAW1YES2</accession>
<organism evidence="2 3">
    <name type="scientific">Rubus argutus</name>
    <name type="common">Southern blackberry</name>
    <dbReference type="NCBI Taxonomy" id="59490"/>
    <lineage>
        <taxon>Eukaryota</taxon>
        <taxon>Viridiplantae</taxon>
        <taxon>Streptophyta</taxon>
        <taxon>Embryophyta</taxon>
        <taxon>Tracheophyta</taxon>
        <taxon>Spermatophyta</taxon>
        <taxon>Magnoliopsida</taxon>
        <taxon>eudicotyledons</taxon>
        <taxon>Gunneridae</taxon>
        <taxon>Pentapetalae</taxon>
        <taxon>rosids</taxon>
        <taxon>fabids</taxon>
        <taxon>Rosales</taxon>
        <taxon>Rosaceae</taxon>
        <taxon>Rosoideae</taxon>
        <taxon>Rosoideae incertae sedis</taxon>
        <taxon>Rubus</taxon>
    </lineage>
</organism>
<comment type="caution">
    <text evidence="2">The sequence shown here is derived from an EMBL/GenBank/DDBJ whole genome shotgun (WGS) entry which is preliminary data.</text>
</comment>
<proteinExistence type="predicted"/>
<sequence>MAHLFRELSLGHSKRGKQHRHPTHNTHKTDHHGRRSPVPIGPALGPAHRFGAPAHRLRDLRRRVAAHPPGKP</sequence>